<dbReference type="AlphaFoldDB" id="A0AAP0IBR1"/>
<dbReference type="EMBL" id="JBBNAG010000008">
    <property type="protein sequence ID" value="KAK9112355.1"/>
    <property type="molecule type" value="Genomic_DNA"/>
</dbReference>
<sequence>MEELFAVVDCITGRGTRVEGENTSQEKGKCGTNAQPDRALASDPGFHEAVVEAIGRYKEPYSNNNHINEENQNANTPYSPGNLTTSTFMHELLNVAQGYDTGGDEEQSIDVPRGIPFLMMNAHNDDEPEGDEDGTVELHDTNSETDGDLAVEGVEDSTLGTEATQEGQQREVHINTRLEVVRRLFESAKTYKDYDESLEIHQQAEQGLTERNEDIQNQREILASPTEALDVVPLAVDR</sequence>
<organism evidence="1 2">
    <name type="scientific">Stephania cephalantha</name>
    <dbReference type="NCBI Taxonomy" id="152367"/>
    <lineage>
        <taxon>Eukaryota</taxon>
        <taxon>Viridiplantae</taxon>
        <taxon>Streptophyta</taxon>
        <taxon>Embryophyta</taxon>
        <taxon>Tracheophyta</taxon>
        <taxon>Spermatophyta</taxon>
        <taxon>Magnoliopsida</taxon>
        <taxon>Ranunculales</taxon>
        <taxon>Menispermaceae</taxon>
        <taxon>Menispermoideae</taxon>
        <taxon>Cissampelideae</taxon>
        <taxon>Stephania</taxon>
    </lineage>
</organism>
<gene>
    <name evidence="1" type="ORF">Scep_019874</name>
</gene>
<comment type="caution">
    <text evidence="1">The sequence shown here is derived from an EMBL/GenBank/DDBJ whole genome shotgun (WGS) entry which is preliminary data.</text>
</comment>
<reference evidence="1 2" key="1">
    <citation type="submission" date="2024-01" db="EMBL/GenBank/DDBJ databases">
        <title>Genome assemblies of Stephania.</title>
        <authorList>
            <person name="Yang L."/>
        </authorList>
    </citation>
    <scope>NUCLEOTIDE SEQUENCE [LARGE SCALE GENOMIC DNA]</scope>
    <source>
        <strain evidence="1">JXDWG</strain>
        <tissue evidence="1">Leaf</tissue>
    </source>
</reference>
<keyword evidence="2" id="KW-1185">Reference proteome</keyword>
<dbReference type="Proteomes" id="UP001419268">
    <property type="component" value="Unassembled WGS sequence"/>
</dbReference>
<name>A0AAP0IBR1_9MAGN</name>
<protein>
    <submittedName>
        <fullName evidence="1">Uncharacterized protein</fullName>
    </submittedName>
</protein>
<accession>A0AAP0IBR1</accession>
<proteinExistence type="predicted"/>
<evidence type="ECO:0000313" key="2">
    <source>
        <dbReference type="Proteomes" id="UP001419268"/>
    </source>
</evidence>
<evidence type="ECO:0000313" key="1">
    <source>
        <dbReference type="EMBL" id="KAK9112355.1"/>
    </source>
</evidence>